<sequence>MKQINELVQLSHAAASDSQSESNSSSWIQPGLKGNQLSIPSSLVAPKRQRRSTDHSKVIVKNYKNTSSDNGAILTHFKSLAYKPQKRLRKKKKADPKLVDFLWRQIDSADIHAVSVFGDCQQSSGWCCATNKYHAGHHHFACVNHKTTKAKKAQDYMNPSSSTSTSSDEDGKKMQRTSISIRELLL</sequence>
<evidence type="ECO:0000313" key="3">
    <source>
        <dbReference type="Proteomes" id="UP000006671"/>
    </source>
</evidence>
<dbReference type="AlphaFoldDB" id="D2VUN5"/>
<feature type="compositionally biased region" description="Low complexity" evidence="1">
    <location>
        <begin position="13"/>
        <end position="26"/>
    </location>
</feature>
<protein>
    <submittedName>
        <fullName evidence="2">Predicted protein</fullName>
    </submittedName>
</protein>
<dbReference type="GeneID" id="8854136"/>
<feature type="region of interest" description="Disordered" evidence="1">
    <location>
        <begin position="10"/>
        <end position="54"/>
    </location>
</feature>
<proteinExistence type="predicted"/>
<accession>D2VUN5</accession>
<dbReference type="VEuPathDB" id="AmoebaDB:NAEGRDRAFT_81285"/>
<evidence type="ECO:0000313" key="2">
    <source>
        <dbReference type="EMBL" id="EFC39483.1"/>
    </source>
</evidence>
<organism evidence="3">
    <name type="scientific">Naegleria gruberi</name>
    <name type="common">Amoeba</name>
    <dbReference type="NCBI Taxonomy" id="5762"/>
    <lineage>
        <taxon>Eukaryota</taxon>
        <taxon>Discoba</taxon>
        <taxon>Heterolobosea</taxon>
        <taxon>Tetramitia</taxon>
        <taxon>Eutetramitia</taxon>
        <taxon>Vahlkampfiidae</taxon>
        <taxon>Naegleria</taxon>
    </lineage>
</organism>
<dbReference type="KEGG" id="ngr:NAEGRDRAFT_81285"/>
<evidence type="ECO:0000256" key="1">
    <source>
        <dbReference type="SAM" id="MobiDB-lite"/>
    </source>
</evidence>
<gene>
    <name evidence="2" type="ORF">NAEGRDRAFT_81285</name>
</gene>
<dbReference type="OrthoDB" id="10408025at2759"/>
<dbReference type="EMBL" id="GG738899">
    <property type="protein sequence ID" value="EFC39483.1"/>
    <property type="molecule type" value="Genomic_DNA"/>
</dbReference>
<dbReference type="RefSeq" id="XP_002672227.1">
    <property type="nucleotide sequence ID" value="XM_002672181.1"/>
</dbReference>
<keyword evidence="3" id="KW-1185">Reference proteome</keyword>
<feature type="region of interest" description="Disordered" evidence="1">
    <location>
        <begin position="151"/>
        <end position="180"/>
    </location>
</feature>
<reference evidence="2 3" key="1">
    <citation type="journal article" date="2010" name="Cell">
        <title>The genome of Naegleria gruberi illuminates early eukaryotic versatility.</title>
        <authorList>
            <person name="Fritz-Laylin L.K."/>
            <person name="Prochnik S.E."/>
            <person name="Ginger M.L."/>
            <person name="Dacks J.B."/>
            <person name="Carpenter M.L."/>
            <person name="Field M.C."/>
            <person name="Kuo A."/>
            <person name="Paredez A."/>
            <person name="Chapman J."/>
            <person name="Pham J."/>
            <person name="Shu S."/>
            <person name="Neupane R."/>
            <person name="Cipriano M."/>
            <person name="Mancuso J."/>
            <person name="Tu H."/>
            <person name="Salamov A."/>
            <person name="Lindquist E."/>
            <person name="Shapiro H."/>
            <person name="Lucas S."/>
            <person name="Grigoriev I.V."/>
            <person name="Cande W.Z."/>
            <person name="Fulton C."/>
            <person name="Rokhsar D.S."/>
            <person name="Dawson S.C."/>
        </authorList>
    </citation>
    <scope>NUCLEOTIDE SEQUENCE [LARGE SCALE GENOMIC DNA]</scope>
    <source>
        <strain evidence="2 3">NEG-M</strain>
    </source>
</reference>
<name>D2VUN5_NAEGR</name>
<dbReference type="Proteomes" id="UP000006671">
    <property type="component" value="Unassembled WGS sequence"/>
</dbReference>
<dbReference type="InParanoid" id="D2VUN5"/>